<keyword evidence="5" id="KW-0268">Exocytosis</keyword>
<dbReference type="GO" id="GO:0003924">
    <property type="term" value="F:GTPase activity"/>
    <property type="evidence" value="ECO:0007669"/>
    <property type="project" value="InterPro"/>
</dbReference>
<dbReference type="OrthoDB" id="10266641at2759"/>
<keyword evidence="8" id="KW-0653">Protein transport</keyword>
<dbReference type="EMBL" id="DS469666">
    <property type="protein sequence ID" value="EDO36605.1"/>
    <property type="molecule type" value="Genomic_DNA"/>
</dbReference>
<dbReference type="GO" id="GO:0005525">
    <property type="term" value="F:GTP binding"/>
    <property type="evidence" value="ECO:0007669"/>
    <property type="project" value="UniProtKB-KW"/>
</dbReference>
<dbReference type="InterPro" id="IPR001806">
    <property type="entry name" value="Small_GTPase"/>
</dbReference>
<dbReference type="PhylomeDB" id="A7SI79"/>
<dbReference type="InParanoid" id="A7SI79"/>
<dbReference type="PANTHER" id="PTHR14983">
    <property type="entry name" value="CILIOGENESIS AND PLANAR POLARITY EFFECTOR 2"/>
    <property type="match status" value="1"/>
</dbReference>
<protein>
    <recommendedName>
        <fullName evidence="3">Ciliogenesis and planar polarity effector 2</fullName>
    </recommendedName>
    <alternativeName>
        <fullName evidence="13">REM2- and Rab-like small GTPase 1</fullName>
    </alternativeName>
</protein>
<dbReference type="HOGENOM" id="CLU_094613_0_0_1"/>
<dbReference type="KEGG" id="nve:5508062"/>
<evidence type="ECO:0000256" key="9">
    <source>
        <dbReference type="ARBA" id="ARBA00023069"/>
    </source>
</evidence>
<accession>A7SI79</accession>
<evidence type="ECO:0000256" key="1">
    <source>
        <dbReference type="ARBA" id="ARBA00004120"/>
    </source>
</evidence>
<keyword evidence="10" id="KW-0342">GTP-binding</keyword>
<dbReference type="InterPro" id="IPR039677">
    <property type="entry name" value="RSG1"/>
</dbReference>
<evidence type="ECO:0000313" key="14">
    <source>
        <dbReference type="EMBL" id="EDO36605.1"/>
    </source>
</evidence>
<dbReference type="AlphaFoldDB" id="A7SI79"/>
<keyword evidence="11" id="KW-0206">Cytoskeleton</keyword>
<dbReference type="Proteomes" id="UP000001593">
    <property type="component" value="Unassembled WGS sequence"/>
</dbReference>
<evidence type="ECO:0000256" key="6">
    <source>
        <dbReference type="ARBA" id="ARBA00022490"/>
    </source>
</evidence>
<dbReference type="SUPFAM" id="SSF52540">
    <property type="entry name" value="P-loop containing nucleoside triphosphate hydrolases"/>
    <property type="match status" value="1"/>
</dbReference>
<organism evidence="14 15">
    <name type="scientific">Nematostella vectensis</name>
    <name type="common">Starlet sea anemone</name>
    <dbReference type="NCBI Taxonomy" id="45351"/>
    <lineage>
        <taxon>Eukaryota</taxon>
        <taxon>Metazoa</taxon>
        <taxon>Cnidaria</taxon>
        <taxon>Anthozoa</taxon>
        <taxon>Hexacorallia</taxon>
        <taxon>Actiniaria</taxon>
        <taxon>Edwardsiidae</taxon>
        <taxon>Nematostella</taxon>
    </lineage>
</organism>
<evidence type="ECO:0000256" key="12">
    <source>
        <dbReference type="ARBA" id="ARBA00023273"/>
    </source>
</evidence>
<comment type="subcellular location">
    <subcellularLocation>
        <location evidence="1">Cytoplasm</location>
        <location evidence="1">Cytoskeleton</location>
        <location evidence="1">Cilium basal body</location>
    </subcellularLocation>
</comment>
<reference evidence="14 15" key="1">
    <citation type="journal article" date="2007" name="Science">
        <title>Sea anemone genome reveals ancestral eumetazoan gene repertoire and genomic organization.</title>
        <authorList>
            <person name="Putnam N.H."/>
            <person name="Srivastava M."/>
            <person name="Hellsten U."/>
            <person name="Dirks B."/>
            <person name="Chapman J."/>
            <person name="Salamov A."/>
            <person name="Terry A."/>
            <person name="Shapiro H."/>
            <person name="Lindquist E."/>
            <person name="Kapitonov V.V."/>
            <person name="Jurka J."/>
            <person name="Genikhovich G."/>
            <person name="Grigoriev I.V."/>
            <person name="Lucas S.M."/>
            <person name="Steele R.E."/>
            <person name="Finnerty J.R."/>
            <person name="Technau U."/>
            <person name="Martindale M.Q."/>
            <person name="Rokhsar D.S."/>
        </authorList>
    </citation>
    <scope>NUCLEOTIDE SEQUENCE [LARGE SCALE GENOMIC DNA]</scope>
    <source>
        <strain evidence="15">CH2 X CH6</strain>
    </source>
</reference>
<dbReference type="Gene3D" id="3.40.50.300">
    <property type="entry name" value="P-loop containing nucleotide triphosphate hydrolases"/>
    <property type="match status" value="1"/>
</dbReference>
<name>A7SI79_NEMVE</name>
<dbReference type="GO" id="GO:0030030">
    <property type="term" value="P:cell projection organization"/>
    <property type="evidence" value="ECO:0007669"/>
    <property type="project" value="UniProtKB-KW"/>
</dbReference>
<dbReference type="OMA" id="PSMHHET"/>
<keyword evidence="6" id="KW-0963">Cytoplasm</keyword>
<dbReference type="Pfam" id="PF00071">
    <property type="entry name" value="Ras"/>
    <property type="match status" value="1"/>
</dbReference>
<gene>
    <name evidence="14" type="ORF">NEMVEDRAFT_v1g170908</name>
</gene>
<evidence type="ECO:0000256" key="5">
    <source>
        <dbReference type="ARBA" id="ARBA00022483"/>
    </source>
</evidence>
<evidence type="ECO:0000256" key="13">
    <source>
        <dbReference type="ARBA" id="ARBA00030243"/>
    </source>
</evidence>
<dbReference type="GO" id="GO:0006887">
    <property type="term" value="P:exocytosis"/>
    <property type="evidence" value="ECO:0007669"/>
    <property type="project" value="UniProtKB-KW"/>
</dbReference>
<evidence type="ECO:0000256" key="4">
    <source>
        <dbReference type="ARBA" id="ARBA00022448"/>
    </source>
</evidence>
<comment type="similarity">
    <text evidence="2">Belongs to the small GTPase superfamily. Rab family.</text>
</comment>
<keyword evidence="12" id="KW-0966">Cell projection</keyword>
<proteinExistence type="inferred from homology"/>
<evidence type="ECO:0000256" key="8">
    <source>
        <dbReference type="ARBA" id="ARBA00022927"/>
    </source>
</evidence>
<evidence type="ECO:0000256" key="11">
    <source>
        <dbReference type="ARBA" id="ARBA00023212"/>
    </source>
</evidence>
<evidence type="ECO:0000256" key="2">
    <source>
        <dbReference type="ARBA" id="ARBA00006270"/>
    </source>
</evidence>
<dbReference type="STRING" id="45351.A7SI79"/>
<keyword evidence="7" id="KW-0970">Cilium biogenesis/degradation</keyword>
<feature type="non-terminal residue" evidence="14">
    <location>
        <position position="1"/>
    </location>
</feature>
<dbReference type="InterPro" id="IPR027417">
    <property type="entry name" value="P-loop_NTPase"/>
</dbReference>
<keyword evidence="10" id="KW-0547">Nucleotide-binding</keyword>
<dbReference type="GO" id="GO:0015031">
    <property type="term" value="P:protein transport"/>
    <property type="evidence" value="ECO:0007669"/>
    <property type="project" value="UniProtKB-KW"/>
</dbReference>
<keyword evidence="9" id="KW-0969">Cilium</keyword>
<dbReference type="eggNOG" id="KOG0395">
    <property type="taxonomic scope" value="Eukaryota"/>
</dbReference>
<keyword evidence="4" id="KW-0813">Transport</keyword>
<keyword evidence="15" id="KW-1185">Reference proteome</keyword>
<evidence type="ECO:0000256" key="3">
    <source>
        <dbReference type="ARBA" id="ARBA00021423"/>
    </source>
</evidence>
<evidence type="ECO:0000313" key="15">
    <source>
        <dbReference type="Proteomes" id="UP000001593"/>
    </source>
</evidence>
<evidence type="ECO:0000256" key="7">
    <source>
        <dbReference type="ARBA" id="ARBA00022794"/>
    </source>
</evidence>
<evidence type="ECO:0000256" key="10">
    <source>
        <dbReference type="ARBA" id="ARBA00023134"/>
    </source>
</evidence>
<dbReference type="PANTHER" id="PTHR14983:SF1">
    <property type="entry name" value="CILIOGENESIS AND PLANAR POLARITY EFFECTOR 2"/>
    <property type="match status" value="1"/>
</dbReference>
<sequence>MLYKPKGSIVQFNWQDTQEGREYFGGILRRNRRKFFGMLEMPSLPLQSTADVVSYKIFLSGKPGIGKTSTIAKLSGQEVPHMHIETPGIQTSVVYWPAKLINSSKVILFKFHFWDCGSHSMKKYDHLLPACKANVDAVLFMFSFTDRSSFEDLPNNVSCFLDGQENVLSAAVATKHDQVLHGDITEQELRDFEEQWSVPVLKIANVNGPRLADGYSLDGRAGIMEIASFLNYLSELLWQRDQSV</sequence>